<evidence type="ECO:0000313" key="2">
    <source>
        <dbReference type="Proteomes" id="UP001140949"/>
    </source>
</evidence>
<gene>
    <name evidence="1" type="ORF">M6B38_266390</name>
</gene>
<dbReference type="AlphaFoldDB" id="A0AAX6IAG5"/>
<sequence>MGLIRRMSIPSAVSFEFVLGQFFVLNRWFEYDPKGIIDS</sequence>
<comment type="caution">
    <text evidence="1">The sequence shown here is derived from an EMBL/GenBank/DDBJ whole genome shotgun (WGS) entry which is preliminary data.</text>
</comment>
<reference evidence="1" key="1">
    <citation type="journal article" date="2023" name="GigaByte">
        <title>Genome assembly of the bearded iris, Iris pallida Lam.</title>
        <authorList>
            <person name="Bruccoleri R.E."/>
            <person name="Oakeley E.J."/>
            <person name="Faust A.M.E."/>
            <person name="Altorfer M."/>
            <person name="Dessus-Babus S."/>
            <person name="Burckhardt D."/>
            <person name="Oertli M."/>
            <person name="Naumann U."/>
            <person name="Petersen F."/>
            <person name="Wong J."/>
        </authorList>
    </citation>
    <scope>NUCLEOTIDE SEQUENCE</scope>
    <source>
        <strain evidence="1">GSM-AAB239-AS_SAM_17_03QT</strain>
    </source>
</reference>
<organism evidence="1 2">
    <name type="scientific">Iris pallida</name>
    <name type="common">Sweet iris</name>
    <dbReference type="NCBI Taxonomy" id="29817"/>
    <lineage>
        <taxon>Eukaryota</taxon>
        <taxon>Viridiplantae</taxon>
        <taxon>Streptophyta</taxon>
        <taxon>Embryophyta</taxon>
        <taxon>Tracheophyta</taxon>
        <taxon>Spermatophyta</taxon>
        <taxon>Magnoliopsida</taxon>
        <taxon>Liliopsida</taxon>
        <taxon>Asparagales</taxon>
        <taxon>Iridaceae</taxon>
        <taxon>Iridoideae</taxon>
        <taxon>Irideae</taxon>
        <taxon>Iris</taxon>
    </lineage>
</organism>
<proteinExistence type="predicted"/>
<accession>A0AAX6IAG5</accession>
<dbReference type="EMBL" id="JANAVB010003273">
    <property type="protein sequence ID" value="KAJ6850048.1"/>
    <property type="molecule type" value="Genomic_DNA"/>
</dbReference>
<keyword evidence="2" id="KW-1185">Reference proteome</keyword>
<reference evidence="1" key="2">
    <citation type="submission" date="2023-04" db="EMBL/GenBank/DDBJ databases">
        <authorList>
            <person name="Bruccoleri R.E."/>
            <person name="Oakeley E.J."/>
            <person name="Faust A.-M."/>
            <person name="Dessus-Babus S."/>
            <person name="Altorfer M."/>
            <person name="Burckhardt D."/>
            <person name="Oertli M."/>
            <person name="Naumann U."/>
            <person name="Petersen F."/>
            <person name="Wong J."/>
        </authorList>
    </citation>
    <scope>NUCLEOTIDE SEQUENCE</scope>
    <source>
        <strain evidence="1">GSM-AAB239-AS_SAM_17_03QT</strain>
        <tissue evidence="1">Leaf</tissue>
    </source>
</reference>
<name>A0AAX6IAG5_IRIPA</name>
<protein>
    <submittedName>
        <fullName evidence="1">Histone H3.3</fullName>
    </submittedName>
</protein>
<dbReference type="Proteomes" id="UP001140949">
    <property type="component" value="Unassembled WGS sequence"/>
</dbReference>
<evidence type="ECO:0000313" key="1">
    <source>
        <dbReference type="EMBL" id="KAJ6850048.1"/>
    </source>
</evidence>